<accession>A0A927FGW4</accession>
<evidence type="ECO:0000313" key="2">
    <source>
        <dbReference type="Proteomes" id="UP000647424"/>
    </source>
</evidence>
<protein>
    <submittedName>
        <fullName evidence="1">Uncharacterized protein</fullName>
    </submittedName>
</protein>
<dbReference type="Proteomes" id="UP000647424">
    <property type="component" value="Unassembled WGS sequence"/>
</dbReference>
<name>A0A927FGW4_9BURK</name>
<evidence type="ECO:0000313" key="1">
    <source>
        <dbReference type="EMBL" id="MBD8050342.1"/>
    </source>
</evidence>
<reference evidence="1" key="1">
    <citation type="submission" date="2020-09" db="EMBL/GenBank/DDBJ databases">
        <title>Genome seq and assembly of Limnohabitants sp.</title>
        <authorList>
            <person name="Chhetri G."/>
        </authorList>
    </citation>
    <scope>NUCLEOTIDE SEQUENCE</scope>
    <source>
        <strain evidence="1">JUR4</strain>
    </source>
</reference>
<sequence length="203" mass="22982">MEILSLLMLLAAALHWGNTQSRRQRTTLLAEHLQPFQIEKRMQQLTEAYMRALGETDLQRQSQIWQIQEPVEQQLSEEFKALAQSFGQVPAPQARTLKLALPGIDKLLPQSTFDTRRALQIHAEGIERAVRNEAGLAPRDKAFTLMAEMFLMQHSCHWFCRSRAIASARMLAQHQTHYAQALNGVSPETRQAYLALVNGPALG</sequence>
<dbReference type="AlphaFoldDB" id="A0A927FGW4"/>
<organism evidence="1 2">
    <name type="scientific">Limnohabitans radicicola</name>
    <dbReference type="NCBI Taxonomy" id="2771427"/>
    <lineage>
        <taxon>Bacteria</taxon>
        <taxon>Pseudomonadati</taxon>
        <taxon>Pseudomonadota</taxon>
        <taxon>Betaproteobacteria</taxon>
        <taxon>Burkholderiales</taxon>
        <taxon>Comamonadaceae</taxon>
        <taxon>Limnohabitans</taxon>
    </lineage>
</organism>
<keyword evidence="2" id="KW-1185">Reference proteome</keyword>
<gene>
    <name evidence="1" type="ORF">IC609_07280</name>
</gene>
<proteinExistence type="predicted"/>
<comment type="caution">
    <text evidence="1">The sequence shown here is derived from an EMBL/GenBank/DDBJ whole genome shotgun (WGS) entry which is preliminary data.</text>
</comment>
<dbReference type="EMBL" id="JACYFT010000001">
    <property type="protein sequence ID" value="MBD8050342.1"/>
    <property type="molecule type" value="Genomic_DNA"/>
</dbReference>